<evidence type="ECO:0000256" key="3">
    <source>
        <dbReference type="ARBA" id="ARBA00022821"/>
    </source>
</evidence>
<protein>
    <recommendedName>
        <fullName evidence="4">TIR domain-containing protein</fullName>
    </recommendedName>
</protein>
<dbReference type="Gene3D" id="3.40.50.10140">
    <property type="entry name" value="Toll/interleukin-1 receptor homology (TIR) domain"/>
    <property type="match status" value="1"/>
</dbReference>
<dbReference type="SUPFAM" id="SSF46785">
    <property type="entry name" value="Winged helix' DNA-binding domain"/>
    <property type="match status" value="1"/>
</dbReference>
<dbReference type="PANTHER" id="PTHR11017:SF479">
    <property type="entry name" value="DISEASE RESISTANCE PROTEIN (TIR-NBS-LRR CLASS) FAMILY"/>
    <property type="match status" value="1"/>
</dbReference>
<dbReference type="Pfam" id="PF23282">
    <property type="entry name" value="WHD_ROQ1"/>
    <property type="match status" value="1"/>
</dbReference>
<gene>
    <name evidence="5" type="ORF">ES319_D10G267400v1</name>
</gene>
<dbReference type="EMBL" id="CM018224">
    <property type="protein sequence ID" value="KAB2010793.1"/>
    <property type="molecule type" value="Genomic_DNA"/>
</dbReference>
<dbReference type="SUPFAM" id="SSF52058">
    <property type="entry name" value="L domain-like"/>
    <property type="match status" value="1"/>
</dbReference>
<evidence type="ECO:0000256" key="1">
    <source>
        <dbReference type="ARBA" id="ARBA00022614"/>
    </source>
</evidence>
<dbReference type="PROSITE" id="PS50104">
    <property type="entry name" value="TIR"/>
    <property type="match status" value="1"/>
</dbReference>
<dbReference type="AlphaFoldDB" id="A0A5J5PXR6"/>
<dbReference type="InterPro" id="IPR027417">
    <property type="entry name" value="P-loop_NTPase"/>
</dbReference>
<dbReference type="InterPro" id="IPR058192">
    <property type="entry name" value="WHD_ROQ1-like"/>
</dbReference>
<sequence>MVNVFFHDEKPEQLSQPLSPEIASSSRLKHQVFLSFRGEDTRPNFTAHLLKALKDTGMNVFFDEEKLEKGEQLSQALSLAIAASNLSIIVLSVDYASSKSCLAELSDIMRRKDTQGHIALPIFTIFETSFNHHESNRLPQVQRWKTAFAEVGKLKGWHIEGGKFDRPETEYIKDIVEYVIKKLMSGKLKSASAELVGIDDQKQTILTLIEQEDSRLIGLWGQDSCFLLNVREKLKKQGMESLRNELLPKLLNQAIHVDTPSIGSTLIQERLSNKRVLVVLDDVNDSDQIDCFGVKHFGDGSKIIVTSRDRQVLKNGGVDKIHKVKKLKDNDSLQLFSTFAFKQLNPAVEFQDLSKKFVEYAQGKYERPKISQILRSSFDDLDELEKNIFLDIAIFFKGTLRKDVEKILSCCYKGVVSGISNLIHKCLLDSTPDIEWIFMHDMLEEMGKDIVRKESINPEKRSRLWGAKDVFQVLRYNKGINRIEGMKLDISQIDNLRLHRSAFEGMINLKVIFFYTDEKFLADQVDSVSLPEELKYLRWDYYPFKSLSGFNPKNLVVLKLIRGDIEYLWNDDDHQVYSFILTSFKIVSKFKNSLVNLKEINVADCKNLRKIPSLLGAINLEILECSGCESLVELPWLNHLTSLNKLGLTGCCNLKTFPVIESLRDLNLSHCPIVKFPEIPRTLIKLNLSGTQIEEVSLSLDSLGNLQTLDMSGSRVKNVSIKMEAALRDLNLSHCPMTEFPEIPRSLRKLNLFGTQIKEVTLSLDSLNNLQMLKMSCSSIQKLQCSIIPFGLKEIPTVDVSSPILMSKSIYRLQMDHCESLTVGSITEITDSASVLCNKPRCLLRNQMNSSKRKKKKLRKIERKIDEQTDFIH</sequence>
<dbReference type="Gene3D" id="3.40.50.300">
    <property type="entry name" value="P-loop containing nucleotide triphosphate hydrolases"/>
    <property type="match status" value="1"/>
</dbReference>
<keyword evidence="3" id="KW-0611">Plant defense</keyword>
<dbReference type="GO" id="GO:0043531">
    <property type="term" value="F:ADP binding"/>
    <property type="evidence" value="ECO:0007669"/>
    <property type="project" value="InterPro"/>
</dbReference>
<accession>A0A5J5PXR6</accession>
<keyword evidence="1" id="KW-0433">Leucine-rich repeat</keyword>
<proteinExistence type="predicted"/>
<reference evidence="6" key="1">
    <citation type="journal article" date="2020" name="Nat. Genet.">
        <title>Genomic diversifications of five Gossypium allopolyploid species and their impact on cotton improvement.</title>
        <authorList>
            <person name="Chen Z.J."/>
            <person name="Sreedasyam A."/>
            <person name="Ando A."/>
            <person name="Song Q."/>
            <person name="De Santiago L.M."/>
            <person name="Hulse-Kemp A.M."/>
            <person name="Ding M."/>
            <person name="Ye W."/>
            <person name="Kirkbride R.C."/>
            <person name="Jenkins J."/>
            <person name="Plott C."/>
            <person name="Lovell J."/>
            <person name="Lin Y.M."/>
            <person name="Vaughn R."/>
            <person name="Liu B."/>
            <person name="Simpson S."/>
            <person name="Scheffler B.E."/>
            <person name="Wen L."/>
            <person name="Saski C.A."/>
            <person name="Grover C.E."/>
            <person name="Hu G."/>
            <person name="Conover J.L."/>
            <person name="Carlson J.W."/>
            <person name="Shu S."/>
            <person name="Boston L.B."/>
            <person name="Williams M."/>
            <person name="Peterson D.G."/>
            <person name="McGee K."/>
            <person name="Jones D.C."/>
            <person name="Wendel J.F."/>
            <person name="Stelly D.M."/>
            <person name="Grimwood J."/>
            <person name="Schmutz J."/>
        </authorList>
    </citation>
    <scope>NUCLEOTIDE SEQUENCE [LARGE SCALE GENOMIC DNA]</scope>
    <source>
        <strain evidence="6">cv. 3-79</strain>
    </source>
</reference>
<dbReference type="GO" id="GO:0006952">
    <property type="term" value="P:defense response"/>
    <property type="evidence" value="ECO:0007669"/>
    <property type="project" value="UniProtKB-KW"/>
</dbReference>
<dbReference type="InterPro" id="IPR000157">
    <property type="entry name" value="TIR_dom"/>
</dbReference>
<evidence type="ECO:0000313" key="6">
    <source>
        <dbReference type="Proteomes" id="UP000327439"/>
    </source>
</evidence>
<organism evidence="5 6">
    <name type="scientific">Gossypium barbadense</name>
    <name type="common">Sea Island cotton</name>
    <name type="synonym">Hibiscus barbadensis</name>
    <dbReference type="NCBI Taxonomy" id="3634"/>
    <lineage>
        <taxon>Eukaryota</taxon>
        <taxon>Viridiplantae</taxon>
        <taxon>Streptophyta</taxon>
        <taxon>Embryophyta</taxon>
        <taxon>Tracheophyta</taxon>
        <taxon>Spermatophyta</taxon>
        <taxon>Magnoliopsida</taxon>
        <taxon>eudicotyledons</taxon>
        <taxon>Gunneridae</taxon>
        <taxon>Pentapetalae</taxon>
        <taxon>rosids</taxon>
        <taxon>malvids</taxon>
        <taxon>Malvales</taxon>
        <taxon>Malvaceae</taxon>
        <taxon>Malvoideae</taxon>
        <taxon>Gossypium</taxon>
    </lineage>
</organism>
<evidence type="ECO:0000256" key="2">
    <source>
        <dbReference type="ARBA" id="ARBA00022737"/>
    </source>
</evidence>
<dbReference type="GO" id="GO:0007165">
    <property type="term" value="P:signal transduction"/>
    <property type="evidence" value="ECO:0007669"/>
    <property type="project" value="InterPro"/>
</dbReference>
<dbReference type="InterPro" id="IPR044974">
    <property type="entry name" value="Disease_R_plants"/>
</dbReference>
<dbReference type="SUPFAM" id="SSF52200">
    <property type="entry name" value="Toll/Interleukin receptor TIR domain"/>
    <property type="match status" value="1"/>
</dbReference>
<evidence type="ECO:0000313" key="5">
    <source>
        <dbReference type="EMBL" id="KAB2010793.1"/>
    </source>
</evidence>
<feature type="domain" description="TIR" evidence="4">
    <location>
        <begin position="28"/>
        <end position="183"/>
    </location>
</feature>
<dbReference type="InterPro" id="IPR002182">
    <property type="entry name" value="NB-ARC"/>
</dbReference>
<evidence type="ECO:0000259" key="4">
    <source>
        <dbReference type="PROSITE" id="PS50104"/>
    </source>
</evidence>
<dbReference type="SMART" id="SM00255">
    <property type="entry name" value="TIR"/>
    <property type="match status" value="1"/>
</dbReference>
<dbReference type="InterPro" id="IPR035897">
    <property type="entry name" value="Toll_tir_struct_dom_sf"/>
</dbReference>
<dbReference type="OrthoDB" id="1357022at2759"/>
<dbReference type="Gene3D" id="3.80.10.10">
    <property type="entry name" value="Ribonuclease Inhibitor"/>
    <property type="match status" value="2"/>
</dbReference>
<dbReference type="InterPro" id="IPR036390">
    <property type="entry name" value="WH_DNA-bd_sf"/>
</dbReference>
<dbReference type="Pfam" id="PF00931">
    <property type="entry name" value="NB-ARC"/>
    <property type="match status" value="1"/>
</dbReference>
<keyword evidence="2" id="KW-0677">Repeat</keyword>
<dbReference type="Proteomes" id="UP000327439">
    <property type="component" value="Chromosome D10"/>
</dbReference>
<keyword evidence="6" id="KW-1185">Reference proteome</keyword>
<dbReference type="PANTHER" id="PTHR11017">
    <property type="entry name" value="LEUCINE-RICH REPEAT-CONTAINING PROTEIN"/>
    <property type="match status" value="1"/>
</dbReference>
<name>A0A5J5PXR6_GOSBA</name>
<dbReference type="Pfam" id="PF01582">
    <property type="entry name" value="TIR"/>
    <property type="match status" value="1"/>
</dbReference>
<dbReference type="SUPFAM" id="SSF52540">
    <property type="entry name" value="P-loop containing nucleoside triphosphate hydrolases"/>
    <property type="match status" value="1"/>
</dbReference>
<dbReference type="InterPro" id="IPR032675">
    <property type="entry name" value="LRR_dom_sf"/>
</dbReference>